<dbReference type="InterPro" id="IPR021074">
    <property type="entry name" value="Formate_DH_dsu"/>
</dbReference>
<gene>
    <name evidence="1" type="ORF">PSA01_45640</name>
</gene>
<name>A0ABQ0S3N9_9PSEU</name>
<evidence type="ECO:0008006" key="3">
    <source>
        <dbReference type="Google" id="ProtNLM"/>
    </source>
</evidence>
<keyword evidence="2" id="KW-1185">Reference proteome</keyword>
<dbReference type="Proteomes" id="UP000320693">
    <property type="component" value="Unassembled WGS sequence"/>
</dbReference>
<proteinExistence type="predicted"/>
<comment type="caution">
    <text evidence="1">The sequence shown here is derived from an EMBL/GenBank/DDBJ whole genome shotgun (WGS) entry which is preliminary data.</text>
</comment>
<evidence type="ECO:0000313" key="2">
    <source>
        <dbReference type="Proteomes" id="UP000320693"/>
    </source>
</evidence>
<sequence>MSGTTTPELRMVHEIARQFADRPATESVETIAAHLRKFWAPAMITNLIEDADRGADLDPLVAGVVAELRPAG</sequence>
<dbReference type="RefSeq" id="WP_085916027.1">
    <property type="nucleotide sequence ID" value="NZ_BJNH01000057.1"/>
</dbReference>
<dbReference type="EMBL" id="BJNH01000057">
    <property type="protein sequence ID" value="GEC27535.1"/>
    <property type="molecule type" value="Genomic_DNA"/>
</dbReference>
<dbReference type="Pfam" id="PF11390">
    <property type="entry name" value="FdsD"/>
    <property type="match status" value="1"/>
</dbReference>
<protein>
    <recommendedName>
        <fullName evidence="3">Formate dehydrogenase subunit delta</fullName>
    </recommendedName>
</protein>
<reference evidence="1 2" key="1">
    <citation type="submission" date="2019-06" db="EMBL/GenBank/DDBJ databases">
        <title>Whole genome shotgun sequence of Pseudonocardia saturnea NBRC 14499.</title>
        <authorList>
            <person name="Hosoyama A."/>
            <person name="Uohara A."/>
            <person name="Ohji S."/>
            <person name="Ichikawa N."/>
        </authorList>
    </citation>
    <scope>NUCLEOTIDE SEQUENCE [LARGE SCALE GENOMIC DNA]</scope>
    <source>
        <strain evidence="1 2">NBRC 14499</strain>
    </source>
</reference>
<organism evidence="1 2">
    <name type="scientific">Pseudonocardia saturnea</name>
    <dbReference type="NCBI Taxonomy" id="33909"/>
    <lineage>
        <taxon>Bacteria</taxon>
        <taxon>Bacillati</taxon>
        <taxon>Actinomycetota</taxon>
        <taxon>Actinomycetes</taxon>
        <taxon>Pseudonocardiales</taxon>
        <taxon>Pseudonocardiaceae</taxon>
        <taxon>Pseudonocardia</taxon>
    </lineage>
</organism>
<evidence type="ECO:0000313" key="1">
    <source>
        <dbReference type="EMBL" id="GEC27535.1"/>
    </source>
</evidence>
<accession>A0ABQ0S3N9</accession>